<evidence type="ECO:0000256" key="1">
    <source>
        <dbReference type="SAM" id="MobiDB-lite"/>
    </source>
</evidence>
<dbReference type="AlphaFoldDB" id="A0A9I9DC21"/>
<name>A0A9I9DC21_CUCME</name>
<sequence length="51" mass="6061">MESELHVNVWHPSKVAIHKVETDEENGDGERRPKGVCSRRRIRRTQQPKWP</sequence>
<organism evidence="2">
    <name type="scientific">Cucumis melo</name>
    <name type="common">Muskmelon</name>
    <dbReference type="NCBI Taxonomy" id="3656"/>
    <lineage>
        <taxon>Eukaryota</taxon>
        <taxon>Viridiplantae</taxon>
        <taxon>Streptophyta</taxon>
        <taxon>Embryophyta</taxon>
        <taxon>Tracheophyta</taxon>
        <taxon>Spermatophyta</taxon>
        <taxon>Magnoliopsida</taxon>
        <taxon>eudicotyledons</taxon>
        <taxon>Gunneridae</taxon>
        <taxon>Pentapetalae</taxon>
        <taxon>rosids</taxon>
        <taxon>fabids</taxon>
        <taxon>Cucurbitales</taxon>
        <taxon>Cucurbitaceae</taxon>
        <taxon>Benincaseae</taxon>
        <taxon>Cucumis</taxon>
    </lineage>
</organism>
<evidence type="ECO:0000313" key="2">
    <source>
        <dbReference type="EnsemblPlants" id="MELO3C016105.2.1"/>
    </source>
</evidence>
<reference evidence="2" key="1">
    <citation type="submission" date="2023-03" db="UniProtKB">
        <authorList>
            <consortium name="EnsemblPlants"/>
        </authorList>
    </citation>
    <scope>IDENTIFICATION</scope>
</reference>
<accession>A0A9I9DC21</accession>
<dbReference type="EnsemblPlants" id="MELO3C016105.2.1">
    <property type="protein sequence ID" value="MELO3C016105.2.1"/>
    <property type="gene ID" value="MELO3C016105.2"/>
</dbReference>
<feature type="region of interest" description="Disordered" evidence="1">
    <location>
        <begin position="18"/>
        <end position="51"/>
    </location>
</feature>
<proteinExistence type="predicted"/>
<feature type="compositionally biased region" description="Basic residues" evidence="1">
    <location>
        <begin position="37"/>
        <end position="51"/>
    </location>
</feature>
<protein>
    <submittedName>
        <fullName evidence="2">Uncharacterized protein</fullName>
    </submittedName>
</protein>
<dbReference type="Gramene" id="MELO3C016105.2.1">
    <property type="protein sequence ID" value="MELO3C016105.2.1"/>
    <property type="gene ID" value="MELO3C016105.2"/>
</dbReference>